<dbReference type="InterPro" id="IPR036291">
    <property type="entry name" value="NAD(P)-bd_dom_sf"/>
</dbReference>
<dbReference type="AlphaFoldDB" id="A0AAU7W9U4"/>
<keyword evidence="3 5" id="KW-0862">Zinc</keyword>
<dbReference type="InterPro" id="IPR002328">
    <property type="entry name" value="ADH_Zn_CS"/>
</dbReference>
<dbReference type="SUPFAM" id="SSF51735">
    <property type="entry name" value="NAD(P)-binding Rossmann-fold domains"/>
    <property type="match status" value="1"/>
</dbReference>
<dbReference type="Gene3D" id="3.40.50.720">
    <property type="entry name" value="NAD(P)-binding Rossmann-like Domain"/>
    <property type="match status" value="1"/>
</dbReference>
<dbReference type="RefSeq" id="WP_350348515.1">
    <property type="nucleotide sequence ID" value="NZ_CP158374.1"/>
</dbReference>
<dbReference type="InterPro" id="IPR013149">
    <property type="entry name" value="ADH-like_C"/>
</dbReference>
<comment type="cofactor">
    <cofactor evidence="1 5">
        <name>Zn(2+)</name>
        <dbReference type="ChEBI" id="CHEBI:29105"/>
    </cofactor>
</comment>
<evidence type="ECO:0000256" key="5">
    <source>
        <dbReference type="RuleBase" id="RU361277"/>
    </source>
</evidence>
<accession>A0AAU7W9U4</accession>
<keyword evidence="4" id="KW-0560">Oxidoreductase</keyword>
<keyword evidence="2 5" id="KW-0479">Metal-binding</keyword>
<evidence type="ECO:0000256" key="2">
    <source>
        <dbReference type="ARBA" id="ARBA00022723"/>
    </source>
</evidence>
<dbReference type="Pfam" id="PF00107">
    <property type="entry name" value="ADH_zinc_N"/>
    <property type="match status" value="1"/>
</dbReference>
<dbReference type="GO" id="GO:0008270">
    <property type="term" value="F:zinc ion binding"/>
    <property type="evidence" value="ECO:0007669"/>
    <property type="project" value="InterPro"/>
</dbReference>
<comment type="similarity">
    <text evidence="5">Belongs to the zinc-containing alcohol dehydrogenase family.</text>
</comment>
<name>A0AAU7W9U4_9MICO</name>
<dbReference type="Gene3D" id="3.90.180.10">
    <property type="entry name" value="Medium-chain alcohol dehydrogenases, catalytic domain"/>
    <property type="match status" value="1"/>
</dbReference>
<feature type="domain" description="Enoyl reductase (ER)" evidence="6">
    <location>
        <begin position="7"/>
        <end position="347"/>
    </location>
</feature>
<dbReference type="InterPro" id="IPR020843">
    <property type="entry name" value="ER"/>
</dbReference>
<evidence type="ECO:0000259" key="6">
    <source>
        <dbReference type="SMART" id="SM00829"/>
    </source>
</evidence>
<evidence type="ECO:0000313" key="7">
    <source>
        <dbReference type="EMBL" id="XBX82498.1"/>
    </source>
</evidence>
<dbReference type="SUPFAM" id="SSF50129">
    <property type="entry name" value="GroES-like"/>
    <property type="match status" value="1"/>
</dbReference>
<reference evidence="7" key="1">
    <citation type="submission" date="2024-05" db="EMBL/GenBank/DDBJ databases">
        <authorList>
            <person name="Yu L."/>
        </authorList>
    </citation>
    <scope>NUCLEOTIDE SEQUENCE</scope>
    <source>
        <strain evidence="7">G08B096</strain>
    </source>
</reference>
<sequence>MLATVIHAARDIRVDHVPDPVLSTGRDAIVKVVAACVCGSDLWPYRGITPTREPHRIGHEFVGVVEAVGDEVERVNVGDFVIAPFYVCDNTCVNCRNGVSTSCLHGGWWGGDDRDGGFADGGQGERVRVPLADGTLVVVPGPVADEEVPGLLTLADVMGTGHHAAVSAGVREGSTVAVVGDGAVGLCAVIAARRLGASVVIAMSRHRERQDLAREFGATHIVAERGTAGVTAVRELTGGIGADCVLECVGTKESMDQAIRSARPGGMVGYVGVPNGGPELPVRRLFDTNVGVNGGVAPVRGYIEELLPDVRSGAIRPGRVFDLELPLADAAEAYAAMDERRAIKVLLRP</sequence>
<protein>
    <submittedName>
        <fullName evidence="7">Zinc-dependent alcohol dehydrogenase family protein</fullName>
    </submittedName>
</protein>
<dbReference type="PANTHER" id="PTHR42813:SF2">
    <property type="entry name" value="DEHYDROGENASE, ZINC-CONTAINING, PUTATIVE (AFU_ORTHOLOGUE AFUA_2G02810)-RELATED"/>
    <property type="match status" value="1"/>
</dbReference>
<evidence type="ECO:0000256" key="1">
    <source>
        <dbReference type="ARBA" id="ARBA00001947"/>
    </source>
</evidence>
<organism evidence="7">
    <name type="scientific">Agromyces sp. G08B096</name>
    <dbReference type="NCBI Taxonomy" id="3156399"/>
    <lineage>
        <taxon>Bacteria</taxon>
        <taxon>Bacillati</taxon>
        <taxon>Actinomycetota</taxon>
        <taxon>Actinomycetes</taxon>
        <taxon>Micrococcales</taxon>
        <taxon>Microbacteriaceae</taxon>
        <taxon>Agromyces</taxon>
    </lineage>
</organism>
<dbReference type="PANTHER" id="PTHR42813">
    <property type="entry name" value="ZINC-TYPE ALCOHOL DEHYDROGENASE-LIKE"/>
    <property type="match status" value="1"/>
</dbReference>
<dbReference type="InterPro" id="IPR011032">
    <property type="entry name" value="GroES-like_sf"/>
</dbReference>
<dbReference type="Pfam" id="PF08240">
    <property type="entry name" value="ADH_N"/>
    <property type="match status" value="1"/>
</dbReference>
<dbReference type="CDD" id="cd08287">
    <property type="entry name" value="FDH_like_ADH3"/>
    <property type="match status" value="1"/>
</dbReference>
<proteinExistence type="inferred from homology"/>
<evidence type="ECO:0000256" key="4">
    <source>
        <dbReference type="ARBA" id="ARBA00023002"/>
    </source>
</evidence>
<dbReference type="SMART" id="SM00829">
    <property type="entry name" value="PKS_ER"/>
    <property type="match status" value="1"/>
</dbReference>
<evidence type="ECO:0000256" key="3">
    <source>
        <dbReference type="ARBA" id="ARBA00022833"/>
    </source>
</evidence>
<dbReference type="InterPro" id="IPR013154">
    <property type="entry name" value="ADH-like_N"/>
</dbReference>
<gene>
    <name evidence="7" type="ORF">ABIQ69_00895</name>
</gene>
<dbReference type="EMBL" id="CP158374">
    <property type="protein sequence ID" value="XBX82498.1"/>
    <property type="molecule type" value="Genomic_DNA"/>
</dbReference>
<dbReference type="PROSITE" id="PS00059">
    <property type="entry name" value="ADH_ZINC"/>
    <property type="match status" value="1"/>
</dbReference>
<dbReference type="GO" id="GO:0016491">
    <property type="term" value="F:oxidoreductase activity"/>
    <property type="evidence" value="ECO:0007669"/>
    <property type="project" value="UniProtKB-KW"/>
</dbReference>